<evidence type="ECO:0000313" key="1">
    <source>
        <dbReference type="EMBL" id="KAK2569874.1"/>
    </source>
</evidence>
<protein>
    <submittedName>
        <fullName evidence="1">Uncharacterized protein</fullName>
    </submittedName>
</protein>
<dbReference type="EMBL" id="JARQWQ010000009">
    <property type="protein sequence ID" value="KAK2569874.1"/>
    <property type="molecule type" value="Genomic_DNA"/>
</dbReference>
<gene>
    <name evidence="1" type="ORF">P5673_005729</name>
</gene>
<proteinExistence type="predicted"/>
<reference evidence="1" key="2">
    <citation type="journal article" date="2023" name="Science">
        <title>Genomic signatures of disease resistance in endangered staghorn corals.</title>
        <authorList>
            <person name="Vollmer S.V."/>
            <person name="Selwyn J.D."/>
            <person name="Despard B.A."/>
            <person name="Roesel C.L."/>
        </authorList>
    </citation>
    <scope>NUCLEOTIDE SEQUENCE</scope>
    <source>
        <strain evidence="1">K2</strain>
    </source>
</reference>
<dbReference type="Proteomes" id="UP001249851">
    <property type="component" value="Unassembled WGS sequence"/>
</dbReference>
<name>A0AAD9QYP5_ACRCE</name>
<evidence type="ECO:0000313" key="2">
    <source>
        <dbReference type="Proteomes" id="UP001249851"/>
    </source>
</evidence>
<accession>A0AAD9QYP5</accession>
<dbReference type="AlphaFoldDB" id="A0AAD9QYP5"/>
<sequence>MEIVFGFTSRKKGQRAKMDKSPLCWPRERTSECVLSLSTLGILISKNHSHACPLIITRSATIESLISGNSDSVH</sequence>
<organism evidence="1 2">
    <name type="scientific">Acropora cervicornis</name>
    <name type="common">Staghorn coral</name>
    <dbReference type="NCBI Taxonomy" id="6130"/>
    <lineage>
        <taxon>Eukaryota</taxon>
        <taxon>Metazoa</taxon>
        <taxon>Cnidaria</taxon>
        <taxon>Anthozoa</taxon>
        <taxon>Hexacorallia</taxon>
        <taxon>Scleractinia</taxon>
        <taxon>Astrocoeniina</taxon>
        <taxon>Acroporidae</taxon>
        <taxon>Acropora</taxon>
    </lineage>
</organism>
<comment type="caution">
    <text evidence="1">The sequence shown here is derived from an EMBL/GenBank/DDBJ whole genome shotgun (WGS) entry which is preliminary data.</text>
</comment>
<keyword evidence="2" id="KW-1185">Reference proteome</keyword>
<reference evidence="1" key="1">
    <citation type="journal article" date="2023" name="G3 (Bethesda)">
        <title>Whole genome assembly and annotation of the endangered Caribbean coral Acropora cervicornis.</title>
        <authorList>
            <person name="Selwyn J.D."/>
            <person name="Vollmer S.V."/>
        </authorList>
    </citation>
    <scope>NUCLEOTIDE SEQUENCE</scope>
    <source>
        <strain evidence="1">K2</strain>
    </source>
</reference>